<dbReference type="RefSeq" id="WP_111147606.1">
    <property type="nucleotide sequence ID" value="NZ_QKRB01000046.1"/>
</dbReference>
<evidence type="ECO:0000256" key="1">
    <source>
        <dbReference type="ARBA" id="ARBA00004651"/>
    </source>
</evidence>
<evidence type="ECO:0000256" key="6">
    <source>
        <dbReference type="ARBA" id="ARBA00023136"/>
    </source>
</evidence>
<evidence type="ECO:0000313" key="9">
    <source>
        <dbReference type="Proteomes" id="UP000249522"/>
    </source>
</evidence>
<comment type="similarity">
    <text evidence="2">Belongs to the cytochrome c oxidase bacterial subunit 4 family.</text>
</comment>
<dbReference type="Pfam" id="PF03626">
    <property type="entry name" value="COX4_pro"/>
    <property type="match status" value="1"/>
</dbReference>
<evidence type="ECO:0000256" key="3">
    <source>
        <dbReference type="ARBA" id="ARBA00022475"/>
    </source>
</evidence>
<comment type="subcellular location">
    <subcellularLocation>
        <location evidence="1">Cell membrane</location>
        <topology evidence="1">Multi-pass membrane protein</topology>
    </subcellularLocation>
</comment>
<keyword evidence="4 7" id="KW-0812">Transmembrane</keyword>
<evidence type="ECO:0000313" key="8">
    <source>
        <dbReference type="EMBL" id="PZD95058.1"/>
    </source>
</evidence>
<dbReference type="OrthoDB" id="2989516at2"/>
<dbReference type="PANTHER" id="PTHR36835">
    <property type="entry name" value="CYTOCHROME BO(3) UBIQUINOL OXIDASE SUBUNIT 4"/>
    <property type="match status" value="1"/>
</dbReference>
<feature type="transmembrane region" description="Helical" evidence="7">
    <location>
        <begin position="82"/>
        <end position="104"/>
    </location>
</feature>
<feature type="transmembrane region" description="Helical" evidence="7">
    <location>
        <begin position="24"/>
        <end position="43"/>
    </location>
</feature>
<keyword evidence="3" id="KW-1003">Cell membrane</keyword>
<accession>A0A2W1L4Q9</accession>
<comment type="caution">
    <text evidence="8">The sequence shown here is derived from an EMBL/GenBank/DDBJ whole genome shotgun (WGS) entry which is preliminary data.</text>
</comment>
<dbReference type="PANTHER" id="PTHR36835:SF1">
    <property type="entry name" value="CYTOCHROME BO(3) UBIQUINOL OXIDASE SUBUNIT 4"/>
    <property type="match status" value="1"/>
</dbReference>
<protein>
    <submittedName>
        <fullName evidence="8">Cytochrome C oxidase subunit IV</fullName>
    </submittedName>
</protein>
<dbReference type="AlphaFoldDB" id="A0A2W1L4Q9"/>
<dbReference type="InterPro" id="IPR050968">
    <property type="entry name" value="Cytochrome_c_oxidase_bac_sub4"/>
</dbReference>
<sequence length="105" mass="12132">MADNHATASEPKRRHRVEGPKKHIISFIFSIVLTAIAFALVMSGEMNTMFIYIMLIAMAVGQVFIQMAFWMHMKDRGHMYSIIGIISGVFVVFTMVIMALYWVWW</sequence>
<gene>
    <name evidence="8" type="ORF">DNH61_15595</name>
</gene>
<evidence type="ECO:0000256" key="4">
    <source>
        <dbReference type="ARBA" id="ARBA00022692"/>
    </source>
</evidence>
<evidence type="ECO:0000256" key="2">
    <source>
        <dbReference type="ARBA" id="ARBA00008079"/>
    </source>
</evidence>
<dbReference type="GO" id="GO:0015990">
    <property type="term" value="P:electron transport coupled proton transport"/>
    <property type="evidence" value="ECO:0007669"/>
    <property type="project" value="TreeGrafter"/>
</dbReference>
<reference evidence="8 9" key="1">
    <citation type="submission" date="2018-06" db="EMBL/GenBank/DDBJ databases">
        <title>Paenibacillus imtechensis sp. nov.</title>
        <authorList>
            <person name="Pinnaka A.K."/>
            <person name="Singh H."/>
            <person name="Kaur M."/>
        </authorList>
    </citation>
    <scope>NUCLEOTIDE SEQUENCE [LARGE SCALE GENOMIC DNA]</scope>
    <source>
        <strain evidence="8 9">SMB1</strain>
    </source>
</reference>
<organism evidence="8 9">
    <name type="scientific">Paenibacillus sambharensis</name>
    <dbReference type="NCBI Taxonomy" id="1803190"/>
    <lineage>
        <taxon>Bacteria</taxon>
        <taxon>Bacillati</taxon>
        <taxon>Bacillota</taxon>
        <taxon>Bacilli</taxon>
        <taxon>Bacillales</taxon>
        <taxon>Paenibacillaceae</taxon>
        <taxon>Paenibacillus</taxon>
    </lineage>
</organism>
<keyword evidence="6 7" id="KW-0472">Membrane</keyword>
<dbReference type="GO" id="GO:0005886">
    <property type="term" value="C:plasma membrane"/>
    <property type="evidence" value="ECO:0007669"/>
    <property type="project" value="UniProtKB-SubCell"/>
</dbReference>
<evidence type="ECO:0000256" key="5">
    <source>
        <dbReference type="ARBA" id="ARBA00022989"/>
    </source>
</evidence>
<keyword evidence="9" id="KW-1185">Reference proteome</keyword>
<keyword evidence="5 7" id="KW-1133">Transmembrane helix</keyword>
<dbReference type="EMBL" id="QKRB01000046">
    <property type="protein sequence ID" value="PZD95058.1"/>
    <property type="molecule type" value="Genomic_DNA"/>
</dbReference>
<dbReference type="Proteomes" id="UP000249522">
    <property type="component" value="Unassembled WGS sequence"/>
</dbReference>
<evidence type="ECO:0000256" key="7">
    <source>
        <dbReference type="SAM" id="Phobius"/>
    </source>
</evidence>
<feature type="transmembrane region" description="Helical" evidence="7">
    <location>
        <begin position="49"/>
        <end position="70"/>
    </location>
</feature>
<name>A0A2W1L4Q9_9BACL</name>
<dbReference type="GO" id="GO:0019646">
    <property type="term" value="P:aerobic electron transport chain"/>
    <property type="evidence" value="ECO:0007669"/>
    <property type="project" value="TreeGrafter"/>
</dbReference>
<proteinExistence type="inferred from homology"/>
<dbReference type="GO" id="GO:0009319">
    <property type="term" value="C:cytochrome o ubiquinol oxidase complex"/>
    <property type="evidence" value="ECO:0007669"/>
    <property type="project" value="TreeGrafter"/>
</dbReference>
<dbReference type="GO" id="GO:0015078">
    <property type="term" value="F:proton transmembrane transporter activity"/>
    <property type="evidence" value="ECO:0007669"/>
    <property type="project" value="TreeGrafter"/>
</dbReference>
<dbReference type="GO" id="GO:0009486">
    <property type="term" value="F:cytochrome bo3 ubiquinol oxidase activity"/>
    <property type="evidence" value="ECO:0007669"/>
    <property type="project" value="TreeGrafter"/>
</dbReference>
<dbReference type="InterPro" id="IPR005171">
    <property type="entry name" value="Cyt_c_oxidase_su4_prok"/>
</dbReference>